<dbReference type="RefSeq" id="WP_105037482.1">
    <property type="nucleotide sequence ID" value="NZ_PPSL01000001.1"/>
</dbReference>
<comment type="caution">
    <text evidence="2">The sequence shown here is derived from an EMBL/GenBank/DDBJ whole genome shotgun (WGS) entry which is preliminary data.</text>
</comment>
<dbReference type="EMBL" id="PPSL01000001">
    <property type="protein sequence ID" value="PQJ12599.1"/>
    <property type="molecule type" value="Genomic_DNA"/>
</dbReference>
<reference evidence="2 3" key="1">
    <citation type="submission" date="2018-01" db="EMBL/GenBank/DDBJ databases">
        <title>A novel member of the phylum Bacteroidetes isolated from glacier ice.</title>
        <authorList>
            <person name="Liu Q."/>
            <person name="Xin Y.-H."/>
        </authorList>
    </citation>
    <scope>NUCLEOTIDE SEQUENCE [LARGE SCALE GENOMIC DNA]</scope>
    <source>
        <strain evidence="2 3">RB1R16</strain>
    </source>
</reference>
<dbReference type="InterPro" id="IPR029063">
    <property type="entry name" value="SAM-dependent_MTases_sf"/>
</dbReference>
<dbReference type="GO" id="GO:0008168">
    <property type="term" value="F:methyltransferase activity"/>
    <property type="evidence" value="ECO:0007669"/>
    <property type="project" value="UniProtKB-KW"/>
</dbReference>
<proteinExistence type="predicted"/>
<dbReference type="Proteomes" id="UP000239872">
    <property type="component" value="Unassembled WGS sequence"/>
</dbReference>
<evidence type="ECO:0000259" key="1">
    <source>
        <dbReference type="Pfam" id="PF13649"/>
    </source>
</evidence>
<feature type="domain" description="Methyltransferase" evidence="1">
    <location>
        <begin position="56"/>
        <end position="150"/>
    </location>
</feature>
<gene>
    <name evidence="2" type="ORF">CJD36_002305</name>
</gene>
<dbReference type="CDD" id="cd02440">
    <property type="entry name" value="AdoMet_MTases"/>
    <property type="match status" value="1"/>
</dbReference>
<dbReference type="PANTHER" id="PTHR44068">
    <property type="entry name" value="ZGC:194242"/>
    <property type="match status" value="1"/>
</dbReference>
<dbReference type="Pfam" id="PF13649">
    <property type="entry name" value="Methyltransf_25"/>
    <property type="match status" value="1"/>
</dbReference>
<dbReference type="InterPro" id="IPR050447">
    <property type="entry name" value="Erg6_SMT_methyltransf"/>
</dbReference>
<keyword evidence="2" id="KW-0808">Transferase</keyword>
<sequence>MPENIDYVATNKALWNEKTKHHITSDFYRNELFMAGESSLNDIELSLLGDVKGKTVLHLQCHFGQDSLSLARMGAKVTGIDLSDAAIAQARKMNDELGLDAEFICTDIFKLPEVLDRKFDIVFTSYGTICWLPDMAKWASIVGRYVQPGGMFVFADFHPTLWMFDNHFKYVQYSYFNRQEINEVESGTYADQSAPINLNSVTWNHDQAEVIQNLLDQNLQLVKLAEYDYSPYACFPETIEIAPRKYQIPGMEGKLPMVYALKMIKR</sequence>
<dbReference type="SUPFAM" id="SSF53335">
    <property type="entry name" value="S-adenosyl-L-methionine-dependent methyltransferases"/>
    <property type="match status" value="1"/>
</dbReference>
<dbReference type="GO" id="GO:0032259">
    <property type="term" value="P:methylation"/>
    <property type="evidence" value="ECO:0007669"/>
    <property type="project" value="UniProtKB-KW"/>
</dbReference>
<dbReference type="Gene3D" id="3.40.50.150">
    <property type="entry name" value="Vaccinia Virus protein VP39"/>
    <property type="match status" value="1"/>
</dbReference>
<name>A0A2S7T077_9BACT</name>
<evidence type="ECO:0000313" key="3">
    <source>
        <dbReference type="Proteomes" id="UP000239872"/>
    </source>
</evidence>
<keyword evidence="3" id="KW-1185">Reference proteome</keyword>
<keyword evidence="2" id="KW-0489">Methyltransferase</keyword>
<evidence type="ECO:0000313" key="2">
    <source>
        <dbReference type="EMBL" id="PQJ12599.1"/>
    </source>
</evidence>
<protein>
    <submittedName>
        <fullName evidence="2">SAM-dependent methyltransferase</fullName>
    </submittedName>
</protein>
<accession>A0A2S7T077</accession>
<dbReference type="OrthoDB" id="8385759at2"/>
<dbReference type="PANTHER" id="PTHR44068:SF11">
    <property type="entry name" value="GERANYL DIPHOSPHATE 2-C-METHYLTRANSFERASE"/>
    <property type="match status" value="1"/>
</dbReference>
<dbReference type="InterPro" id="IPR041698">
    <property type="entry name" value="Methyltransf_25"/>
</dbReference>
<organism evidence="2 3">
    <name type="scientific">Flavipsychrobacter stenotrophus</name>
    <dbReference type="NCBI Taxonomy" id="2077091"/>
    <lineage>
        <taxon>Bacteria</taxon>
        <taxon>Pseudomonadati</taxon>
        <taxon>Bacteroidota</taxon>
        <taxon>Chitinophagia</taxon>
        <taxon>Chitinophagales</taxon>
        <taxon>Chitinophagaceae</taxon>
        <taxon>Flavipsychrobacter</taxon>
    </lineage>
</organism>
<dbReference type="AlphaFoldDB" id="A0A2S7T077"/>